<feature type="chain" id="PRO_5019751979" evidence="2">
    <location>
        <begin position="30"/>
        <end position="303"/>
    </location>
</feature>
<dbReference type="Proteomes" id="UP000324831">
    <property type="component" value="Unassembled WGS sequence"/>
</dbReference>
<name>A0A478FPK8_9MOLU</name>
<reference evidence="3 4" key="1">
    <citation type="submission" date="2019-01" db="EMBL/GenBank/DDBJ databases">
        <title>Draft genome sequences of Candidatus Mycoplasma haemohominis SWG34-3 identified from a patient with pyrexia, anemia and liver dysfunction.</title>
        <authorList>
            <person name="Sekizuka T."/>
            <person name="Hattori N."/>
            <person name="Katano H."/>
            <person name="Takuma T."/>
            <person name="Ito T."/>
            <person name="Arai N."/>
            <person name="Yanai R."/>
            <person name="Ishii S."/>
            <person name="Miura Y."/>
            <person name="Tokunaga T."/>
            <person name="Watanabe H."/>
            <person name="Nomura N."/>
            <person name="Eguchi J."/>
            <person name="Arai T."/>
            <person name="Hasegawa H."/>
            <person name="Nakamaki T."/>
            <person name="Wakita T."/>
            <person name="Niki Y."/>
            <person name="Kuroda M."/>
        </authorList>
    </citation>
    <scope>NUCLEOTIDE SEQUENCE [LARGE SCALE GENOMIC DNA]</scope>
    <source>
        <strain evidence="3">SWG34-3</strain>
    </source>
</reference>
<feature type="region of interest" description="Disordered" evidence="1">
    <location>
        <begin position="55"/>
        <end position="109"/>
    </location>
</feature>
<keyword evidence="2" id="KW-0732">Signal</keyword>
<sequence>MSKTVIGAVALTLVSGGSALTAHVTGAFASNVDSEKKEPLVGGFENSPVVLENVSAPSDEDSQESDDLVPAPNNSPSVPFVSDESGVSDVSKPTFPERPKHLSNLGYGSARNTSTVSRRTVVVSSPKASVSSGYEFSLTSSVEAMRKERQERGILGDGNVLSYSGSWTALLNADPTFIEDSKFVDAWGKKWDYLVTQKDNNLVQGNVFSTVSTTDKVAGYKYLSTLCWDAYVGSKGMTGNGQASHWKLPIASQKSNLSNVYGKQQSHIGAYWQAVWRFCTRPDLNTVTVQSVPTGWGTQIFSR</sequence>
<protein>
    <submittedName>
        <fullName evidence="3">Uncharacterized protein</fullName>
    </submittedName>
</protein>
<dbReference type="EMBL" id="BIMN01000001">
    <property type="protein sequence ID" value="GCE63378.1"/>
    <property type="molecule type" value="Genomic_DNA"/>
</dbReference>
<evidence type="ECO:0000313" key="3">
    <source>
        <dbReference type="EMBL" id="GCE63378.1"/>
    </source>
</evidence>
<feature type="compositionally biased region" description="Acidic residues" evidence="1">
    <location>
        <begin position="58"/>
        <end position="67"/>
    </location>
</feature>
<organism evidence="3 4">
    <name type="scientific">Candidatus Mycoplasma haematohominis</name>
    <dbReference type="NCBI Taxonomy" id="1494318"/>
    <lineage>
        <taxon>Bacteria</taxon>
        <taxon>Bacillati</taxon>
        <taxon>Mycoplasmatota</taxon>
        <taxon>Mollicutes</taxon>
        <taxon>Mycoplasmataceae</taxon>
        <taxon>Mycoplasma</taxon>
    </lineage>
</organism>
<evidence type="ECO:0000313" key="4">
    <source>
        <dbReference type="Proteomes" id="UP000324831"/>
    </source>
</evidence>
<accession>A0A478FPK8</accession>
<evidence type="ECO:0000256" key="2">
    <source>
        <dbReference type="SAM" id="SignalP"/>
    </source>
</evidence>
<proteinExistence type="predicted"/>
<evidence type="ECO:0000256" key="1">
    <source>
        <dbReference type="SAM" id="MobiDB-lite"/>
    </source>
</evidence>
<gene>
    <name evidence="3" type="ORF">MHSWG343_03740</name>
</gene>
<dbReference type="AlphaFoldDB" id="A0A478FPK8"/>
<feature type="signal peptide" evidence="2">
    <location>
        <begin position="1"/>
        <end position="29"/>
    </location>
</feature>
<comment type="caution">
    <text evidence="3">The sequence shown here is derived from an EMBL/GenBank/DDBJ whole genome shotgun (WGS) entry which is preliminary data.</text>
</comment>